<evidence type="ECO:0000313" key="2">
    <source>
        <dbReference type="Proteomes" id="UP000217696"/>
    </source>
</evidence>
<protein>
    <submittedName>
        <fullName evidence="1">Uncharacterized protein</fullName>
    </submittedName>
</protein>
<dbReference type="AlphaFoldDB" id="A0A0U5BDY3"/>
<dbReference type="PANTHER" id="PTHR39441:SF1">
    <property type="entry name" value="DUF2252 DOMAIN-CONTAINING PROTEIN"/>
    <property type="match status" value="1"/>
</dbReference>
<keyword evidence="2" id="KW-1185">Reference proteome</keyword>
<dbReference type="Proteomes" id="UP000217696">
    <property type="component" value="Chromosome"/>
</dbReference>
<dbReference type="EMBL" id="AP017312">
    <property type="protein sequence ID" value="BAU26318.1"/>
    <property type="molecule type" value="Genomic_DNA"/>
</dbReference>
<dbReference type="RefSeq" id="WP_096463377.1">
    <property type="nucleotide sequence ID" value="NZ_AP017312.1"/>
</dbReference>
<reference evidence="1 2" key="1">
    <citation type="submission" date="2015-12" db="EMBL/GenBank/DDBJ databases">
        <title>Genome sequence of Aneurinibacillus soli.</title>
        <authorList>
            <person name="Lee J.S."/>
            <person name="Lee K.C."/>
            <person name="Kim K.K."/>
            <person name="Lee B.W."/>
        </authorList>
    </citation>
    <scope>NUCLEOTIDE SEQUENCE [LARGE SCALE GENOMIC DNA]</scope>
    <source>
        <strain evidence="1 2">CB4</strain>
    </source>
</reference>
<dbReference type="PANTHER" id="PTHR39441">
    <property type="entry name" value="DUF2252 DOMAIN-CONTAINING PROTEIN"/>
    <property type="match status" value="1"/>
</dbReference>
<name>A0A0U5BDY3_9BACL</name>
<evidence type="ECO:0000313" key="1">
    <source>
        <dbReference type="EMBL" id="BAU26318.1"/>
    </source>
</evidence>
<organism evidence="1 2">
    <name type="scientific">Aneurinibacillus soli</name>
    <dbReference type="NCBI Taxonomy" id="1500254"/>
    <lineage>
        <taxon>Bacteria</taxon>
        <taxon>Bacillati</taxon>
        <taxon>Bacillota</taxon>
        <taxon>Bacilli</taxon>
        <taxon>Bacillales</taxon>
        <taxon>Paenibacillaceae</taxon>
        <taxon>Aneurinibacillus group</taxon>
        <taxon>Aneurinibacillus</taxon>
    </lineage>
</organism>
<dbReference type="OrthoDB" id="1491115at2"/>
<dbReference type="KEGG" id="asoc:CB4_00432"/>
<sequence length="445" mass="52396">MVTHLLEQVKKTRKTLRQQIIAAVLNQFDEQSMKLDRSMRQEKYRKMMGNPFRFYRGSAYLFYYDVTNVPFSFHTPEDKPTWIQGDLHFENFGAFQNEQGHIVYDVNDFDEGYMGSYLYDILRMTTSIALFCEGQGLGEDEQTENIAAYVAAYYKQLLRFERKKEDPVTLFFTKDNTEGPIRKVLKKLEKRQASEWLEGITSVGEDSRRCFVLTDEIQPVSNEERAVLEQVWTEYMESLDVEDRRAHEFYRIKDIAHKHGSGTASIGLARYYVLIEGDGQGELDDLVLEVKEVRTPIPAYFLPYNEGFWQRHSHQGERVITTQKAMHHHEDPYLGFITIGDRHFYVRERSPFKKRVKAKHLTDVKEINSTVEIMGRITAKIHARADTDVQRDLLSYHSEEEILRAIGGDFEAFCAQIIFWSMMYKQQVKEDYVLFCDWCREEFDI</sequence>
<gene>
    <name evidence="1" type="ORF">CB4_00432</name>
</gene>
<dbReference type="InterPro" id="IPR018721">
    <property type="entry name" value="DUF2252"/>
</dbReference>
<proteinExistence type="predicted"/>
<accession>A0A0U5BDY3</accession>
<dbReference type="Pfam" id="PF10009">
    <property type="entry name" value="DUF2252"/>
    <property type="match status" value="1"/>
</dbReference>